<protein>
    <submittedName>
        <fullName evidence="2">Uncharacterized protein</fullName>
    </submittedName>
</protein>
<evidence type="ECO:0000256" key="1">
    <source>
        <dbReference type="SAM" id="SignalP"/>
    </source>
</evidence>
<proteinExistence type="predicted"/>
<feature type="signal peptide" evidence="1">
    <location>
        <begin position="1"/>
        <end position="27"/>
    </location>
</feature>
<evidence type="ECO:0000313" key="2">
    <source>
        <dbReference type="EMBL" id="QYD69779.1"/>
    </source>
</evidence>
<keyword evidence="3" id="KW-1185">Reference proteome</keyword>
<accession>A0ABX8ULE0</accession>
<dbReference type="RefSeq" id="WP_219799116.1">
    <property type="nucleotide sequence ID" value="NZ_CP080095.1"/>
</dbReference>
<name>A0ABX8ULE0_9BURK</name>
<keyword evidence="1" id="KW-0732">Signal</keyword>
<organism evidence="2 3">
    <name type="scientific">Paraburkholderia edwinii</name>
    <dbReference type="NCBI Taxonomy" id="2861782"/>
    <lineage>
        <taxon>Bacteria</taxon>
        <taxon>Pseudomonadati</taxon>
        <taxon>Pseudomonadota</taxon>
        <taxon>Betaproteobacteria</taxon>
        <taxon>Burkholderiales</taxon>
        <taxon>Burkholderiaceae</taxon>
        <taxon>Paraburkholderia</taxon>
    </lineage>
</organism>
<gene>
    <name evidence="2" type="ORF">KZJ38_05345</name>
</gene>
<evidence type="ECO:0000313" key="3">
    <source>
        <dbReference type="Proteomes" id="UP000826462"/>
    </source>
</evidence>
<reference evidence="2 3" key="1">
    <citation type="submission" date="2021-07" db="EMBL/GenBank/DDBJ databases">
        <title>Paraburkholderia edwinii protects Aspergillus sp. from phenazines by acting as a toxin sponge.</title>
        <authorList>
            <person name="Dahlstrom K.M."/>
            <person name="Newman D.K."/>
        </authorList>
    </citation>
    <scope>NUCLEOTIDE SEQUENCE [LARGE SCALE GENOMIC DNA]</scope>
    <source>
        <strain evidence="2 3">Pe01</strain>
    </source>
</reference>
<sequence length="116" mass="11590">MNIRSVCSSAAAALGIGWSAWSSSAFAGTVFVHAAYVPACPPPHPVYAPSPAYVVQASVTAAATVAPPVRSLPYAAVPIPVPCGVVAPAVPARNIVYAQPVHAVPAVTVSAIDAPH</sequence>
<feature type="chain" id="PRO_5047310310" evidence="1">
    <location>
        <begin position="28"/>
        <end position="116"/>
    </location>
</feature>
<dbReference type="Proteomes" id="UP000826462">
    <property type="component" value="Chromosome 1"/>
</dbReference>
<dbReference type="EMBL" id="CP080095">
    <property type="protein sequence ID" value="QYD69779.1"/>
    <property type="molecule type" value="Genomic_DNA"/>
</dbReference>